<dbReference type="GO" id="GO:0003697">
    <property type="term" value="F:single-stranded DNA binding"/>
    <property type="evidence" value="ECO:0007669"/>
    <property type="project" value="TreeGrafter"/>
</dbReference>
<evidence type="ECO:0000256" key="5">
    <source>
        <dbReference type="ARBA" id="ARBA00023204"/>
    </source>
</evidence>
<dbReference type="Pfam" id="PF03834">
    <property type="entry name" value="Rad10"/>
    <property type="match status" value="1"/>
</dbReference>
<keyword evidence="3" id="KW-0227">DNA damage</keyword>
<dbReference type="SUPFAM" id="SSF47781">
    <property type="entry name" value="RuvA domain 2-like"/>
    <property type="match status" value="1"/>
</dbReference>
<dbReference type="GO" id="GO:0000110">
    <property type="term" value="C:nucleotide-excision repair factor 1 complex"/>
    <property type="evidence" value="ECO:0007669"/>
    <property type="project" value="TreeGrafter"/>
</dbReference>
<evidence type="ECO:0000256" key="4">
    <source>
        <dbReference type="ARBA" id="ARBA00023125"/>
    </source>
</evidence>
<dbReference type="SUPFAM" id="SSF52980">
    <property type="entry name" value="Restriction endonuclease-like"/>
    <property type="match status" value="1"/>
</dbReference>
<evidence type="ECO:0000313" key="10">
    <source>
        <dbReference type="EMBL" id="ORX57712.1"/>
    </source>
</evidence>
<comment type="caution">
    <text evidence="10">The sequence shown here is derived from an EMBL/GenBank/DDBJ whole genome shotgun (WGS) entry which is preliminary data.</text>
</comment>
<dbReference type="InterPro" id="IPR010994">
    <property type="entry name" value="RuvA_2-like"/>
</dbReference>
<accession>A0A1Y1VJ17</accession>
<protein>
    <recommendedName>
        <fullName evidence="7">DNA excision repair protein ERCC-1</fullName>
    </recommendedName>
</protein>
<dbReference type="Gene3D" id="1.10.150.20">
    <property type="entry name" value="5' to 3' exonuclease, C-terminal subdomain"/>
    <property type="match status" value="1"/>
</dbReference>
<feature type="region of interest" description="Disordered" evidence="8">
    <location>
        <begin position="20"/>
        <end position="40"/>
    </location>
</feature>
<dbReference type="GO" id="GO:0070522">
    <property type="term" value="C:ERCC4-ERCC1 complex"/>
    <property type="evidence" value="ECO:0007669"/>
    <property type="project" value="TreeGrafter"/>
</dbReference>
<dbReference type="InterPro" id="IPR004579">
    <property type="entry name" value="ERCC1/RAD10/SWI10"/>
</dbReference>
<reference evidence="10 11" key="1">
    <citation type="submission" date="2016-08" db="EMBL/GenBank/DDBJ databases">
        <title>Genomes of anaerobic fungi encode conserved fungal cellulosomes for biomass hydrolysis.</title>
        <authorList>
            <consortium name="DOE Joint Genome Institute"/>
            <person name="Haitjema C.H."/>
            <person name="Gilmore S.P."/>
            <person name="Henske J.K."/>
            <person name="Solomon K.V."/>
            <person name="De Groot R."/>
            <person name="Kuo A."/>
            <person name="Mondo S.J."/>
            <person name="Salamov A.A."/>
            <person name="Labutti K."/>
            <person name="Zhao Z."/>
            <person name="Chiniquy J."/>
            <person name="Barry K."/>
            <person name="Brewer H.M."/>
            <person name="Purvine S.O."/>
            <person name="Wright A.T."/>
            <person name="Boxma B."/>
            <person name="Van Alen T."/>
            <person name="Hackstein J.H."/>
            <person name="Baker S.E."/>
            <person name="Grigoriev I.V."/>
            <person name="O'Malley M.A."/>
        </authorList>
    </citation>
    <scope>NUCLEOTIDE SEQUENCE [LARGE SCALE GENOMIC DNA]</scope>
    <source>
        <strain evidence="11">finn</strain>
    </source>
</reference>
<evidence type="ECO:0000256" key="6">
    <source>
        <dbReference type="ARBA" id="ARBA00023242"/>
    </source>
</evidence>
<dbReference type="FunFam" id="1.10.150.20:FF:000017">
    <property type="entry name" value="DNA excision repair protein ERCC-1"/>
    <property type="match status" value="1"/>
</dbReference>
<evidence type="ECO:0000256" key="3">
    <source>
        <dbReference type="ARBA" id="ARBA00022763"/>
    </source>
</evidence>
<dbReference type="NCBIfam" id="TIGR00597">
    <property type="entry name" value="rad10"/>
    <property type="match status" value="1"/>
</dbReference>
<dbReference type="GO" id="GO:0006289">
    <property type="term" value="P:nucleotide-excision repair"/>
    <property type="evidence" value="ECO:0007669"/>
    <property type="project" value="UniProtKB-ARBA"/>
</dbReference>
<dbReference type="GO" id="GO:0003684">
    <property type="term" value="F:damaged DNA binding"/>
    <property type="evidence" value="ECO:0007669"/>
    <property type="project" value="InterPro"/>
</dbReference>
<evidence type="ECO:0000256" key="2">
    <source>
        <dbReference type="ARBA" id="ARBA00008283"/>
    </source>
</evidence>
<evidence type="ECO:0000256" key="7">
    <source>
        <dbReference type="ARBA" id="ARBA00071993"/>
    </source>
</evidence>
<dbReference type="Gene3D" id="3.40.50.10130">
    <property type="match status" value="1"/>
</dbReference>
<keyword evidence="4" id="KW-0238">DNA-binding</keyword>
<dbReference type="PANTHER" id="PTHR12749:SF0">
    <property type="entry name" value="DNA EXCISION REPAIR PROTEIN ERCC-1"/>
    <property type="match status" value="1"/>
</dbReference>
<gene>
    <name evidence="10" type="ORF">BCR36DRAFT_580274</name>
</gene>
<keyword evidence="6" id="KW-0539">Nucleus</keyword>
<dbReference type="AlphaFoldDB" id="A0A1Y1VJ17"/>
<dbReference type="InterPro" id="IPR011335">
    <property type="entry name" value="Restrct_endonuc-II-like"/>
</dbReference>
<dbReference type="GO" id="GO:0006312">
    <property type="term" value="P:mitotic recombination"/>
    <property type="evidence" value="ECO:0007669"/>
    <property type="project" value="TreeGrafter"/>
</dbReference>
<evidence type="ECO:0000259" key="9">
    <source>
        <dbReference type="Pfam" id="PF03834"/>
    </source>
</evidence>
<dbReference type="Proteomes" id="UP000193719">
    <property type="component" value="Unassembled WGS sequence"/>
</dbReference>
<dbReference type="GO" id="GO:0070914">
    <property type="term" value="P:UV-damage excision repair"/>
    <property type="evidence" value="ECO:0007669"/>
    <property type="project" value="TreeGrafter"/>
</dbReference>
<comment type="subcellular location">
    <subcellularLocation>
        <location evidence="1">Nucleus</location>
    </subcellularLocation>
</comment>
<evidence type="ECO:0000256" key="1">
    <source>
        <dbReference type="ARBA" id="ARBA00004123"/>
    </source>
</evidence>
<dbReference type="GO" id="GO:0006302">
    <property type="term" value="P:double-strand break repair"/>
    <property type="evidence" value="ECO:0007669"/>
    <property type="project" value="UniProtKB-ARBA"/>
</dbReference>
<evidence type="ECO:0000313" key="11">
    <source>
        <dbReference type="Proteomes" id="UP000193719"/>
    </source>
</evidence>
<dbReference type="Pfam" id="PF14520">
    <property type="entry name" value="HHH_5"/>
    <property type="match status" value="1"/>
</dbReference>
<comment type="similarity">
    <text evidence="2">Belongs to the ERCC1/RAD10/SWI10 family.</text>
</comment>
<keyword evidence="11" id="KW-1185">Reference proteome</keyword>
<dbReference type="CDD" id="cd22325">
    <property type="entry name" value="ERCC1_C-like"/>
    <property type="match status" value="1"/>
</dbReference>
<dbReference type="PANTHER" id="PTHR12749">
    <property type="entry name" value="EXCISION REPAIR CROSS-COMPLEMENTING 1 ERCC1"/>
    <property type="match status" value="1"/>
</dbReference>
<evidence type="ECO:0000256" key="8">
    <source>
        <dbReference type="SAM" id="MobiDB-lite"/>
    </source>
</evidence>
<organism evidence="10 11">
    <name type="scientific">Piromyces finnis</name>
    <dbReference type="NCBI Taxonomy" id="1754191"/>
    <lineage>
        <taxon>Eukaryota</taxon>
        <taxon>Fungi</taxon>
        <taxon>Fungi incertae sedis</taxon>
        <taxon>Chytridiomycota</taxon>
        <taxon>Chytridiomycota incertae sedis</taxon>
        <taxon>Neocallimastigomycetes</taxon>
        <taxon>Neocallimastigales</taxon>
        <taxon>Neocallimastigaceae</taxon>
        <taxon>Piromyces</taxon>
    </lineage>
</organism>
<proteinExistence type="inferred from homology"/>
<keyword evidence="5" id="KW-0234">DNA repair</keyword>
<sequence length="252" mass="29629">MSDNEYLFEEIDFEFPEDKKRSFSQINEQSDTTKKQNEPTFPIQKKINYRTNRILVNRCQKGNPVLLNIRNIAWEYSNIIPDFQVGETSCVLYLSLKYHRLHPEYIFRRIEELGNRYLLRILLIFVDVTDNQLFIRELTKLTMDNNITIVISWSIEESGRYLETFKSYENKPPDLIKEKVDNDYYSKLSDFLTQVKSVNKTDVLTLISNYGTVKRIVQAAPTSIVSCSGFGDQKANRLVNAFHEPFIVKEKK</sequence>
<dbReference type="EMBL" id="MCFH01000005">
    <property type="protein sequence ID" value="ORX57712.1"/>
    <property type="molecule type" value="Genomic_DNA"/>
</dbReference>
<feature type="domain" description="ERCC1-like central" evidence="9">
    <location>
        <begin position="54"/>
        <end position="166"/>
    </location>
</feature>
<dbReference type="OrthoDB" id="10262814at2759"/>
<dbReference type="FunFam" id="3.40.50.10130:FF:000001">
    <property type="entry name" value="DNA excision repair protein ERCC-1"/>
    <property type="match status" value="1"/>
</dbReference>
<dbReference type="InterPro" id="IPR047260">
    <property type="entry name" value="ERCC1-like_central_dom"/>
</dbReference>
<dbReference type="STRING" id="1754191.A0A1Y1VJ17"/>
<reference evidence="10 11" key="2">
    <citation type="submission" date="2016-08" db="EMBL/GenBank/DDBJ databases">
        <title>Pervasive Adenine N6-methylation of Active Genes in Fungi.</title>
        <authorList>
            <consortium name="DOE Joint Genome Institute"/>
            <person name="Mondo S.J."/>
            <person name="Dannebaum R.O."/>
            <person name="Kuo R.C."/>
            <person name="Labutti K."/>
            <person name="Haridas S."/>
            <person name="Kuo A."/>
            <person name="Salamov A."/>
            <person name="Ahrendt S.R."/>
            <person name="Lipzen A."/>
            <person name="Sullivan W."/>
            <person name="Andreopoulos W.B."/>
            <person name="Clum A."/>
            <person name="Lindquist E."/>
            <person name="Daum C."/>
            <person name="Ramamoorthy G.K."/>
            <person name="Gryganskyi A."/>
            <person name="Culley D."/>
            <person name="Magnuson J.K."/>
            <person name="James T.Y."/>
            <person name="O'Malley M.A."/>
            <person name="Stajich J.E."/>
            <person name="Spatafora J.W."/>
            <person name="Visel A."/>
            <person name="Grigoriev I.V."/>
        </authorList>
    </citation>
    <scope>NUCLEOTIDE SEQUENCE [LARGE SCALE GENOMIC DNA]</scope>
    <source>
        <strain evidence="11">finn</strain>
    </source>
</reference>
<name>A0A1Y1VJ17_9FUNG</name>